<proteinExistence type="predicted"/>
<dbReference type="Proteomes" id="UP000823388">
    <property type="component" value="Chromosome 2K"/>
</dbReference>
<evidence type="ECO:0000313" key="1">
    <source>
        <dbReference type="EMBL" id="KAG2640455.1"/>
    </source>
</evidence>
<dbReference type="AlphaFoldDB" id="A0A8T0VZL2"/>
<comment type="caution">
    <text evidence="1">The sequence shown here is derived from an EMBL/GenBank/DDBJ whole genome shotgun (WGS) entry which is preliminary data.</text>
</comment>
<organism evidence="1 2">
    <name type="scientific">Panicum virgatum</name>
    <name type="common">Blackwell switchgrass</name>
    <dbReference type="NCBI Taxonomy" id="38727"/>
    <lineage>
        <taxon>Eukaryota</taxon>
        <taxon>Viridiplantae</taxon>
        <taxon>Streptophyta</taxon>
        <taxon>Embryophyta</taxon>
        <taxon>Tracheophyta</taxon>
        <taxon>Spermatophyta</taxon>
        <taxon>Magnoliopsida</taxon>
        <taxon>Liliopsida</taxon>
        <taxon>Poales</taxon>
        <taxon>Poaceae</taxon>
        <taxon>PACMAD clade</taxon>
        <taxon>Panicoideae</taxon>
        <taxon>Panicodae</taxon>
        <taxon>Paniceae</taxon>
        <taxon>Panicinae</taxon>
        <taxon>Panicum</taxon>
        <taxon>Panicum sect. Hiantes</taxon>
    </lineage>
</organism>
<name>A0A8T0VZL2_PANVG</name>
<keyword evidence="2" id="KW-1185">Reference proteome</keyword>
<dbReference type="EMBL" id="CM029039">
    <property type="protein sequence ID" value="KAG2640455.1"/>
    <property type="molecule type" value="Genomic_DNA"/>
</dbReference>
<reference evidence="1" key="1">
    <citation type="submission" date="2020-05" db="EMBL/GenBank/DDBJ databases">
        <title>WGS assembly of Panicum virgatum.</title>
        <authorList>
            <person name="Lovell J.T."/>
            <person name="Jenkins J."/>
            <person name="Shu S."/>
            <person name="Juenger T.E."/>
            <person name="Schmutz J."/>
        </authorList>
    </citation>
    <scope>NUCLEOTIDE SEQUENCE</scope>
    <source>
        <strain evidence="1">AP13</strain>
    </source>
</reference>
<accession>A0A8T0VZL2</accession>
<protein>
    <submittedName>
        <fullName evidence="1">Uncharacterized protein</fullName>
    </submittedName>
</protein>
<evidence type="ECO:0000313" key="2">
    <source>
        <dbReference type="Proteomes" id="UP000823388"/>
    </source>
</evidence>
<sequence length="110" mass="12336">MEILALSIVSNVGLDQIRGLKSGNRFLPTRLHSRVAAPRIALLSPLPHAMAIRVSYCCPLYCPHPLATSHRICSAHPQASDLRYRIILTPASRRCTFWWLDDNKSDVIFG</sequence>
<gene>
    <name evidence="1" type="ORF">PVAP13_2KG099000</name>
</gene>